<evidence type="ECO:0000313" key="6">
    <source>
        <dbReference type="EMBL" id="OHA03371.1"/>
    </source>
</evidence>
<dbReference type="InterPro" id="IPR055342">
    <property type="entry name" value="MreC_beta-barrel_core"/>
</dbReference>
<organism evidence="6 7">
    <name type="scientific">Candidatus Sungbacteria bacterium RIFCSPHIGHO2_02_FULL_53_17</name>
    <dbReference type="NCBI Taxonomy" id="1802275"/>
    <lineage>
        <taxon>Bacteria</taxon>
        <taxon>Candidatus Sungiibacteriota</taxon>
    </lineage>
</organism>
<dbReference type="AlphaFoldDB" id="A0A1G2KY37"/>
<dbReference type="GO" id="GO:0005886">
    <property type="term" value="C:plasma membrane"/>
    <property type="evidence" value="ECO:0007669"/>
    <property type="project" value="TreeGrafter"/>
</dbReference>
<feature type="domain" description="Rod shape-determining protein MreC beta-barrel core" evidence="5">
    <location>
        <begin position="125"/>
        <end position="267"/>
    </location>
</feature>
<dbReference type="InterPro" id="IPR007221">
    <property type="entry name" value="MreC"/>
</dbReference>
<protein>
    <recommendedName>
        <fullName evidence="2">Cell shape-determining protein MreC</fullName>
    </recommendedName>
    <alternativeName>
        <fullName evidence="4">Cell shape protein MreC</fullName>
    </alternativeName>
</protein>
<evidence type="ECO:0000256" key="2">
    <source>
        <dbReference type="ARBA" id="ARBA00013855"/>
    </source>
</evidence>
<evidence type="ECO:0000259" key="5">
    <source>
        <dbReference type="Pfam" id="PF04085"/>
    </source>
</evidence>
<dbReference type="InterPro" id="IPR042177">
    <property type="entry name" value="Cell/Rod_1"/>
</dbReference>
<dbReference type="EMBL" id="MHQN01000020">
    <property type="protein sequence ID" value="OHA03371.1"/>
    <property type="molecule type" value="Genomic_DNA"/>
</dbReference>
<comment type="similarity">
    <text evidence="1">Belongs to the MreC family.</text>
</comment>
<gene>
    <name evidence="6" type="ORF">A3C92_00310</name>
</gene>
<evidence type="ECO:0000256" key="4">
    <source>
        <dbReference type="ARBA" id="ARBA00032089"/>
    </source>
</evidence>
<evidence type="ECO:0000313" key="7">
    <source>
        <dbReference type="Proteomes" id="UP000177177"/>
    </source>
</evidence>
<evidence type="ECO:0000256" key="3">
    <source>
        <dbReference type="ARBA" id="ARBA00022960"/>
    </source>
</evidence>
<sequence length="270" mass="28372">MILLASIVKKRMRIAAAGAAALFFVMLVVGRSSRPISYLRLGIVHLLSPIADAGAFVAGYVTGVPEQEVRALQEDSRQLTVARAEKAVLAQENESLRRLLGVQEDVAVQIVGVGVLSYTHMMGIETLVIGAGQEVGIAEGDIVIDEHRSLVGHVTEAAAGSAKVSVASNPDVTFSAELVPLGGNVLIRGLGGRGLALELIPYDTPLRDGDFVLWTQGDRSRNRAEVPGTRIFAGRVIKGAAASTGAFKTGRAVLLADPAALRHVLVITGR</sequence>
<dbReference type="PANTHER" id="PTHR34138:SF1">
    <property type="entry name" value="CELL SHAPE-DETERMINING PROTEIN MREC"/>
    <property type="match status" value="1"/>
</dbReference>
<dbReference type="InterPro" id="IPR042175">
    <property type="entry name" value="Cell/Rod_MreC_2"/>
</dbReference>
<dbReference type="Proteomes" id="UP000177177">
    <property type="component" value="Unassembled WGS sequence"/>
</dbReference>
<keyword evidence="3" id="KW-0133">Cell shape</keyword>
<dbReference type="Pfam" id="PF04085">
    <property type="entry name" value="MreC"/>
    <property type="match status" value="1"/>
</dbReference>
<name>A0A1G2KY37_9BACT</name>
<dbReference type="Gene3D" id="2.40.10.340">
    <property type="entry name" value="Rod shape-determining protein MreC, domain 1"/>
    <property type="match status" value="1"/>
</dbReference>
<accession>A0A1G2KY37</accession>
<dbReference type="Gene3D" id="2.40.10.350">
    <property type="entry name" value="Rod shape-determining protein MreC, domain 2"/>
    <property type="match status" value="1"/>
</dbReference>
<comment type="caution">
    <text evidence="6">The sequence shown here is derived from an EMBL/GenBank/DDBJ whole genome shotgun (WGS) entry which is preliminary data.</text>
</comment>
<dbReference type="PANTHER" id="PTHR34138">
    <property type="entry name" value="CELL SHAPE-DETERMINING PROTEIN MREC"/>
    <property type="match status" value="1"/>
</dbReference>
<proteinExistence type="inferred from homology"/>
<evidence type="ECO:0000256" key="1">
    <source>
        <dbReference type="ARBA" id="ARBA00009369"/>
    </source>
</evidence>
<reference evidence="6 7" key="1">
    <citation type="journal article" date="2016" name="Nat. Commun.">
        <title>Thousands of microbial genomes shed light on interconnected biogeochemical processes in an aquifer system.</title>
        <authorList>
            <person name="Anantharaman K."/>
            <person name="Brown C.T."/>
            <person name="Hug L.A."/>
            <person name="Sharon I."/>
            <person name="Castelle C.J."/>
            <person name="Probst A.J."/>
            <person name="Thomas B.C."/>
            <person name="Singh A."/>
            <person name="Wilkins M.J."/>
            <person name="Karaoz U."/>
            <person name="Brodie E.L."/>
            <person name="Williams K.H."/>
            <person name="Hubbard S.S."/>
            <person name="Banfield J.F."/>
        </authorList>
    </citation>
    <scope>NUCLEOTIDE SEQUENCE [LARGE SCALE GENOMIC DNA]</scope>
</reference>
<dbReference type="GO" id="GO:0008360">
    <property type="term" value="P:regulation of cell shape"/>
    <property type="evidence" value="ECO:0007669"/>
    <property type="project" value="UniProtKB-KW"/>
</dbReference>